<evidence type="ECO:0000313" key="3">
    <source>
        <dbReference type="Proteomes" id="UP000028073"/>
    </source>
</evidence>
<protein>
    <submittedName>
        <fullName evidence="2">Uncharacterized protein</fullName>
    </submittedName>
</protein>
<evidence type="ECO:0000313" key="2">
    <source>
        <dbReference type="EMBL" id="KEQ17303.1"/>
    </source>
</evidence>
<reference evidence="2 3" key="1">
    <citation type="submission" date="2014-06" db="EMBL/GenBank/DDBJ databases">
        <title>Whole Genome Sequences of Three Symbiotic Endozoicomonas Bacteria.</title>
        <authorList>
            <person name="Neave M.J."/>
            <person name="Apprill A."/>
            <person name="Voolstra C.R."/>
        </authorList>
    </citation>
    <scope>NUCLEOTIDE SEQUENCE [LARGE SCALE GENOMIC DNA]</scope>
    <source>
        <strain evidence="2 3">DSM 25634</strain>
    </source>
</reference>
<dbReference type="STRING" id="1137799.GZ78_15940"/>
<proteinExistence type="predicted"/>
<dbReference type="Proteomes" id="UP000028073">
    <property type="component" value="Unassembled WGS sequence"/>
</dbReference>
<organism evidence="2 3">
    <name type="scientific">Endozoicomonas numazuensis</name>
    <dbReference type="NCBI Taxonomy" id="1137799"/>
    <lineage>
        <taxon>Bacteria</taxon>
        <taxon>Pseudomonadati</taxon>
        <taxon>Pseudomonadota</taxon>
        <taxon>Gammaproteobacteria</taxon>
        <taxon>Oceanospirillales</taxon>
        <taxon>Endozoicomonadaceae</taxon>
        <taxon>Endozoicomonas</taxon>
    </lineage>
</organism>
<gene>
    <name evidence="2" type="ORF">GZ78_15940</name>
</gene>
<keyword evidence="1" id="KW-0812">Transmembrane</keyword>
<name>A0A081NFT0_9GAMM</name>
<evidence type="ECO:0000256" key="1">
    <source>
        <dbReference type="SAM" id="Phobius"/>
    </source>
</evidence>
<keyword evidence="3" id="KW-1185">Reference proteome</keyword>
<keyword evidence="1" id="KW-0472">Membrane</keyword>
<dbReference type="AlphaFoldDB" id="A0A081NFT0"/>
<feature type="transmembrane region" description="Helical" evidence="1">
    <location>
        <begin position="56"/>
        <end position="73"/>
    </location>
</feature>
<keyword evidence="1" id="KW-1133">Transmembrane helix</keyword>
<comment type="caution">
    <text evidence="2">The sequence shown here is derived from an EMBL/GenBank/DDBJ whole genome shotgun (WGS) entry which is preliminary data.</text>
</comment>
<accession>A0A081NFT0</accession>
<dbReference type="EMBL" id="JOKH01000003">
    <property type="protein sequence ID" value="KEQ17303.1"/>
    <property type="molecule type" value="Genomic_DNA"/>
</dbReference>
<sequence>MAAENSRVRGREKADLLRLYKMDKTGGWQKQEKPTPVTLPPEPYTTSYKTSNQGGFLLPMALIFMVSGVMPVSK</sequence>